<organism evidence="5 6">
    <name type="scientific">Roseovarius azorensis</name>
    <dbReference type="NCBI Taxonomy" id="1287727"/>
    <lineage>
        <taxon>Bacteria</taxon>
        <taxon>Pseudomonadati</taxon>
        <taxon>Pseudomonadota</taxon>
        <taxon>Alphaproteobacteria</taxon>
        <taxon>Rhodobacterales</taxon>
        <taxon>Roseobacteraceae</taxon>
        <taxon>Roseovarius</taxon>
    </lineage>
</organism>
<dbReference type="STRING" id="1287727.SAMN05443999_12413"/>
<evidence type="ECO:0000313" key="6">
    <source>
        <dbReference type="Proteomes" id="UP000199582"/>
    </source>
</evidence>
<feature type="region of interest" description="Disordered" evidence="3">
    <location>
        <begin position="302"/>
        <end position="427"/>
    </location>
</feature>
<comment type="similarity">
    <text evidence="1">Belongs to the MobA/MobL family.</text>
</comment>
<proteinExistence type="inferred from homology"/>
<feature type="compositionally biased region" description="Basic and acidic residues" evidence="3">
    <location>
        <begin position="363"/>
        <end position="427"/>
    </location>
</feature>
<dbReference type="NCBIfam" id="NF041496">
    <property type="entry name" value="MobQ"/>
    <property type="match status" value="1"/>
</dbReference>
<evidence type="ECO:0000313" key="5">
    <source>
        <dbReference type="EMBL" id="SEM37405.1"/>
    </source>
</evidence>
<reference evidence="5 6" key="1">
    <citation type="submission" date="2016-10" db="EMBL/GenBank/DDBJ databases">
        <authorList>
            <person name="de Groot N.N."/>
        </authorList>
    </citation>
    <scope>NUCLEOTIDE SEQUENCE [LARGE SCALE GENOMIC DNA]</scope>
    <source>
        <strain evidence="5 6">DSM 100674</strain>
    </source>
</reference>
<dbReference type="Pfam" id="PF03389">
    <property type="entry name" value="MobA_MobL"/>
    <property type="match status" value="1"/>
</dbReference>
<dbReference type="OrthoDB" id="1826980at2"/>
<feature type="compositionally biased region" description="Basic and acidic residues" evidence="3">
    <location>
        <begin position="303"/>
        <end position="356"/>
    </location>
</feature>
<feature type="domain" description="MobA/MobL protein" evidence="4">
    <location>
        <begin position="17"/>
        <end position="202"/>
    </location>
</feature>
<protein>
    <submittedName>
        <fullName evidence="5">Plasmid mobilization system relaxase</fullName>
    </submittedName>
</protein>
<evidence type="ECO:0000259" key="4">
    <source>
        <dbReference type="Pfam" id="PF03389"/>
    </source>
</evidence>
<dbReference type="InterPro" id="IPR005053">
    <property type="entry name" value="MobA_MobL"/>
</dbReference>
<keyword evidence="2" id="KW-0184">Conjugation</keyword>
<dbReference type="Gene3D" id="3.30.930.30">
    <property type="match status" value="1"/>
</dbReference>
<dbReference type="EMBL" id="FOAG01000024">
    <property type="protein sequence ID" value="SEM37405.1"/>
    <property type="molecule type" value="Genomic_DNA"/>
</dbReference>
<evidence type="ECO:0000256" key="2">
    <source>
        <dbReference type="ARBA" id="ARBA00022971"/>
    </source>
</evidence>
<evidence type="ECO:0000256" key="3">
    <source>
        <dbReference type="SAM" id="MobiDB-lite"/>
    </source>
</evidence>
<name>A0A1H7XUP4_9RHOB</name>
<sequence length="427" mass="48258">MASYHLSVKTIKRSAGRSATAAAAYRVGERIECQREGRVHDYTRKQGIEETFILTPKDAPDWATDRSRLWNEVEASETRRNSVTAREWELALPSEISAEDRSQITRDFAQELVSRYGVAVDVAIHAPHREGDQRNHHAHVLTSTRKLEAGGFTAKTRVLDSAKTGGVEIEQMRGLWAELQNRALERAGEVERVDHRSLEAQREAALERGDELTAEELDRDPELKLGPAANSMERRAKAVAERQGREYVPVTERGAVVHAARQARAAFREMRERLDIARETYGAEREAGQGRVSAGLAALRAATAKDRSGERDPEDFRERLARVVGRSKDQDDTPKPEGRNYARERLKEIMEKDAGRDGQSAVHKLDGHSEYDLGEDAGREARKPSVNERLKDVLNKPREKLEIENERDQEKEVEKDRDIDRDPGLSH</sequence>
<dbReference type="RefSeq" id="WP_093039354.1">
    <property type="nucleotide sequence ID" value="NZ_FOAG01000024.1"/>
</dbReference>
<dbReference type="AlphaFoldDB" id="A0A1H7XUP4"/>
<accession>A0A1H7XUP4</accession>
<evidence type="ECO:0000256" key="1">
    <source>
        <dbReference type="ARBA" id="ARBA00010873"/>
    </source>
</evidence>
<gene>
    <name evidence="5" type="ORF">SAMN05443999_12413</name>
</gene>
<keyword evidence="6" id="KW-1185">Reference proteome</keyword>
<dbReference type="Proteomes" id="UP000199582">
    <property type="component" value="Unassembled WGS sequence"/>
</dbReference>